<protein>
    <recommendedName>
        <fullName evidence="4">Lipoprotein</fullName>
    </recommendedName>
</protein>
<keyword evidence="3" id="KW-1185">Reference proteome</keyword>
<name>A0A4Q1K367_9FLAO</name>
<dbReference type="OrthoDB" id="834772at2"/>
<feature type="chain" id="PRO_5020479006" description="Lipoprotein" evidence="1">
    <location>
        <begin position="21"/>
        <end position="333"/>
    </location>
</feature>
<sequence>MKKKLVLLAFIPALFSCSNDDNSTTPSNPELRLVTSSNTSGKVSYTDLMESSPTVKSFTIGSLDTDGVFYDSERDEILLASRSFNKLEVYNGIKNAVATNAAALNLALASGSEFNNPREVAVVGDKVVVTQDQNAANANTNKLLVYQRTGNSLTLLNNYTVNFKTWGIAIDGTTLYAIADLTGDLVVFENFFGKPNGAITPTKRVTIQGLVRTHGIAFSKMDDRMVLTDVGAASSDSDGGLIVINNFSSVLGMTSNGGTIALSNQVRIYGPMSTMGNPVDVAYDEGNDKIYVAERLNMGGRLLTFNLPTTTGDAAPAAARAEAGISSVHLHRK</sequence>
<dbReference type="InterPro" id="IPR011042">
    <property type="entry name" value="6-blade_b-propeller_TolB-like"/>
</dbReference>
<dbReference type="Proteomes" id="UP000289857">
    <property type="component" value="Unassembled WGS sequence"/>
</dbReference>
<evidence type="ECO:0000256" key="1">
    <source>
        <dbReference type="SAM" id="SignalP"/>
    </source>
</evidence>
<reference evidence="3" key="1">
    <citation type="submission" date="2019-01" db="EMBL/GenBank/DDBJ databases">
        <title>Cytophagaceae bacterium strain CAR-16.</title>
        <authorList>
            <person name="Chen W.-M."/>
        </authorList>
    </citation>
    <scope>NUCLEOTIDE SEQUENCE [LARGE SCALE GENOMIC DNA]</scope>
    <source>
        <strain evidence="3">WWJ-16</strain>
    </source>
</reference>
<gene>
    <name evidence="2" type="ORF">EQG61_13335</name>
</gene>
<dbReference type="AlphaFoldDB" id="A0A4Q1K367"/>
<comment type="caution">
    <text evidence="2">The sequence shown here is derived from an EMBL/GenBank/DDBJ whole genome shotgun (WGS) entry which is preliminary data.</text>
</comment>
<dbReference type="EMBL" id="SBKN01000010">
    <property type="protein sequence ID" value="RXR20226.1"/>
    <property type="molecule type" value="Genomic_DNA"/>
</dbReference>
<evidence type="ECO:0000313" key="2">
    <source>
        <dbReference type="EMBL" id="RXR20226.1"/>
    </source>
</evidence>
<dbReference type="RefSeq" id="WP_129462446.1">
    <property type="nucleotide sequence ID" value="NZ_SBKN01000010.1"/>
</dbReference>
<feature type="signal peptide" evidence="1">
    <location>
        <begin position="1"/>
        <end position="20"/>
    </location>
</feature>
<dbReference type="Gene3D" id="2.120.10.30">
    <property type="entry name" value="TolB, C-terminal domain"/>
    <property type="match status" value="1"/>
</dbReference>
<proteinExistence type="predicted"/>
<evidence type="ECO:0008006" key="4">
    <source>
        <dbReference type="Google" id="ProtNLM"/>
    </source>
</evidence>
<dbReference type="SUPFAM" id="SSF63825">
    <property type="entry name" value="YWTD domain"/>
    <property type="match status" value="1"/>
</dbReference>
<evidence type="ECO:0000313" key="3">
    <source>
        <dbReference type="Proteomes" id="UP000289857"/>
    </source>
</evidence>
<organism evidence="2 3">
    <name type="scientific">Flavobacterium stagni</name>
    <dbReference type="NCBI Taxonomy" id="2506421"/>
    <lineage>
        <taxon>Bacteria</taxon>
        <taxon>Pseudomonadati</taxon>
        <taxon>Bacteroidota</taxon>
        <taxon>Flavobacteriia</taxon>
        <taxon>Flavobacteriales</taxon>
        <taxon>Flavobacteriaceae</taxon>
        <taxon>Flavobacterium</taxon>
    </lineage>
</organism>
<keyword evidence="1" id="KW-0732">Signal</keyword>
<dbReference type="PROSITE" id="PS51257">
    <property type="entry name" value="PROKAR_LIPOPROTEIN"/>
    <property type="match status" value="1"/>
</dbReference>
<accession>A0A4Q1K367</accession>